<keyword evidence="1" id="KW-0472">Membrane</keyword>
<sequence length="48" mass="5568">MKTTFLLGTTIFFIIILLFGTLFCFSSAKKANEWADEITEKEYKKLSK</sequence>
<keyword evidence="3" id="KW-1185">Reference proteome</keyword>
<keyword evidence="1" id="KW-1133">Transmembrane helix</keyword>
<dbReference type="Proteomes" id="UP001623592">
    <property type="component" value="Unassembled WGS sequence"/>
</dbReference>
<organism evidence="2 3">
    <name type="scientific">Clostridium neuense</name>
    <dbReference type="NCBI Taxonomy" id="1728934"/>
    <lineage>
        <taxon>Bacteria</taxon>
        <taxon>Bacillati</taxon>
        <taxon>Bacillota</taxon>
        <taxon>Clostridia</taxon>
        <taxon>Eubacteriales</taxon>
        <taxon>Clostridiaceae</taxon>
        <taxon>Clostridium</taxon>
    </lineage>
</organism>
<reference evidence="2 3" key="1">
    <citation type="submission" date="2024-11" db="EMBL/GenBank/DDBJ databases">
        <authorList>
            <person name="Heng Y.C."/>
            <person name="Lim A.C.H."/>
            <person name="Lee J.K.Y."/>
            <person name="Kittelmann S."/>
        </authorList>
    </citation>
    <scope>NUCLEOTIDE SEQUENCE [LARGE SCALE GENOMIC DNA]</scope>
    <source>
        <strain evidence="2 3">WILCCON 0114</strain>
    </source>
</reference>
<evidence type="ECO:0000313" key="2">
    <source>
        <dbReference type="EMBL" id="MFL0251129.1"/>
    </source>
</evidence>
<evidence type="ECO:0000313" key="3">
    <source>
        <dbReference type="Proteomes" id="UP001623592"/>
    </source>
</evidence>
<comment type="caution">
    <text evidence="2">The sequence shown here is derived from an EMBL/GenBank/DDBJ whole genome shotgun (WGS) entry which is preliminary data.</text>
</comment>
<evidence type="ECO:0000256" key="1">
    <source>
        <dbReference type="SAM" id="Phobius"/>
    </source>
</evidence>
<dbReference type="EMBL" id="JBJIAA010000009">
    <property type="protein sequence ID" value="MFL0251129.1"/>
    <property type="molecule type" value="Genomic_DNA"/>
</dbReference>
<keyword evidence="1" id="KW-0812">Transmembrane</keyword>
<name>A0ABW8TJK7_9CLOT</name>
<gene>
    <name evidence="2" type="ORF">ACJDT4_11900</name>
</gene>
<proteinExistence type="predicted"/>
<accession>A0ABW8TJK7</accession>
<feature type="transmembrane region" description="Helical" evidence="1">
    <location>
        <begin position="6"/>
        <end position="25"/>
    </location>
</feature>
<protein>
    <recommendedName>
        <fullName evidence="4">Lipoprotein</fullName>
    </recommendedName>
</protein>
<evidence type="ECO:0008006" key="4">
    <source>
        <dbReference type="Google" id="ProtNLM"/>
    </source>
</evidence>
<dbReference type="RefSeq" id="WP_406787785.1">
    <property type="nucleotide sequence ID" value="NZ_JBJIAA010000009.1"/>
</dbReference>